<sequence>MTADRRIPGEPRDDLLDETIEDLYENAPCGYLTTWPDGRIAKLNKTLSTWLGRDARDLVGELFIDQLTAGGRIHYETHFGPMLRLTGQLAGITVDLVAADGTRLPVFLTANVKKDEGGNPVMLRITAQDARVRREYERELLHARRHAENERARIQALATTLQRSLLPPSLVPPAGMDAVAYYHPASSDEVGGDFYDLFALSNERWGFFLGDVSGKGAAAAAVTSLTRYTLRAAAVYDDDPVAVLHNLNTVLNHEFHGSDPRFCTVIFGLLTPSKTGFDVHLAGGGHPPALLLYGDGQAMNVDLTGGQLVGILPNPRFVATRLRLSPGDTLVLYSDGLTEAQTGVGQSRYDDDGALLKFAAANSPSNAATIVDAIRTLLDGFGSGLQDDTAVLALGIPDVSA</sequence>
<dbReference type="InterPro" id="IPR035965">
    <property type="entry name" value="PAS-like_dom_sf"/>
</dbReference>
<dbReference type="SUPFAM" id="SSF55785">
    <property type="entry name" value="PYP-like sensor domain (PAS domain)"/>
    <property type="match status" value="1"/>
</dbReference>
<dbReference type="SUPFAM" id="SSF81606">
    <property type="entry name" value="PP2C-like"/>
    <property type="match status" value="1"/>
</dbReference>
<evidence type="ECO:0000313" key="4">
    <source>
        <dbReference type="Proteomes" id="UP000655868"/>
    </source>
</evidence>
<dbReference type="PANTHER" id="PTHR43156:SF2">
    <property type="entry name" value="STAGE II SPORULATION PROTEIN E"/>
    <property type="match status" value="1"/>
</dbReference>
<dbReference type="PANTHER" id="PTHR43156">
    <property type="entry name" value="STAGE II SPORULATION PROTEIN E-RELATED"/>
    <property type="match status" value="1"/>
</dbReference>
<feature type="domain" description="PPM-type phosphatase" evidence="2">
    <location>
        <begin position="176"/>
        <end position="396"/>
    </location>
</feature>
<dbReference type="SMART" id="SM00331">
    <property type="entry name" value="PP2C_SIG"/>
    <property type="match status" value="1"/>
</dbReference>
<reference evidence="3" key="1">
    <citation type="submission" date="2020-12" db="EMBL/GenBank/DDBJ databases">
        <title>Antrihabitans popcorni sp. nov. and Antrihabitans auranticaus sp. nov., isolated from a larva cave.</title>
        <authorList>
            <person name="Lee S.D."/>
            <person name="Kim I.S."/>
        </authorList>
    </citation>
    <scope>NUCLEOTIDE SEQUENCE</scope>
    <source>
        <strain evidence="3">YC3-6</strain>
    </source>
</reference>
<name>A0A934NQQ5_9NOCA</name>
<comment type="caution">
    <text evidence="3">The sequence shown here is derived from an EMBL/GenBank/DDBJ whole genome shotgun (WGS) entry which is preliminary data.</text>
</comment>
<keyword evidence="1" id="KW-0378">Hydrolase</keyword>
<dbReference type="Pfam" id="PF07228">
    <property type="entry name" value="SpoIIE"/>
    <property type="match status" value="1"/>
</dbReference>
<dbReference type="GO" id="GO:0016791">
    <property type="term" value="F:phosphatase activity"/>
    <property type="evidence" value="ECO:0007669"/>
    <property type="project" value="TreeGrafter"/>
</dbReference>
<evidence type="ECO:0000256" key="1">
    <source>
        <dbReference type="ARBA" id="ARBA00022801"/>
    </source>
</evidence>
<protein>
    <submittedName>
        <fullName evidence="3">SpoIIE family protein phosphatase</fullName>
    </submittedName>
</protein>
<keyword evidence="4" id="KW-1185">Reference proteome</keyword>
<proteinExistence type="predicted"/>
<dbReference type="InterPro" id="IPR036457">
    <property type="entry name" value="PPM-type-like_dom_sf"/>
</dbReference>
<dbReference type="InterPro" id="IPR052016">
    <property type="entry name" value="Bact_Sigma-Reg"/>
</dbReference>
<dbReference type="EMBL" id="JAEMNV010000003">
    <property type="protein sequence ID" value="MBJ8339532.1"/>
    <property type="molecule type" value="Genomic_DNA"/>
</dbReference>
<evidence type="ECO:0000259" key="2">
    <source>
        <dbReference type="SMART" id="SM00331"/>
    </source>
</evidence>
<dbReference type="Gene3D" id="3.30.450.20">
    <property type="entry name" value="PAS domain"/>
    <property type="match status" value="1"/>
</dbReference>
<dbReference type="InterPro" id="IPR001932">
    <property type="entry name" value="PPM-type_phosphatase-like_dom"/>
</dbReference>
<dbReference type="RefSeq" id="WP_199704272.1">
    <property type="nucleotide sequence ID" value="NZ_JAEMNV010000003.1"/>
</dbReference>
<dbReference type="Gene3D" id="3.60.40.10">
    <property type="entry name" value="PPM-type phosphatase domain"/>
    <property type="match status" value="1"/>
</dbReference>
<dbReference type="AlphaFoldDB" id="A0A934NQQ5"/>
<organism evidence="3 4">
    <name type="scientific">Antrihabitans stalagmiti</name>
    <dbReference type="NCBI Taxonomy" id="2799499"/>
    <lineage>
        <taxon>Bacteria</taxon>
        <taxon>Bacillati</taxon>
        <taxon>Actinomycetota</taxon>
        <taxon>Actinomycetes</taxon>
        <taxon>Mycobacteriales</taxon>
        <taxon>Nocardiaceae</taxon>
        <taxon>Antrihabitans</taxon>
    </lineage>
</organism>
<evidence type="ECO:0000313" key="3">
    <source>
        <dbReference type="EMBL" id="MBJ8339532.1"/>
    </source>
</evidence>
<dbReference type="Proteomes" id="UP000655868">
    <property type="component" value="Unassembled WGS sequence"/>
</dbReference>
<gene>
    <name evidence="3" type="ORF">JGU71_11610</name>
</gene>
<accession>A0A934NQQ5</accession>